<accession>U5ED52</accession>
<evidence type="ECO:0000313" key="1">
    <source>
        <dbReference type="EMBL" id="GAD83104.1"/>
    </source>
</evidence>
<dbReference type="EMBL" id="BAFO02000017">
    <property type="protein sequence ID" value="GAD83104.1"/>
    <property type="molecule type" value="Genomic_DNA"/>
</dbReference>
<organism evidence="1 2">
    <name type="scientific">Nocardia asteroides NBRC 15531</name>
    <dbReference type="NCBI Taxonomy" id="1110697"/>
    <lineage>
        <taxon>Bacteria</taxon>
        <taxon>Bacillati</taxon>
        <taxon>Actinomycetota</taxon>
        <taxon>Actinomycetes</taxon>
        <taxon>Mycobacteriales</taxon>
        <taxon>Nocardiaceae</taxon>
        <taxon>Nocardia</taxon>
    </lineage>
</organism>
<name>U5ED52_NOCAS</name>
<protein>
    <submittedName>
        <fullName evidence="1">Uncharacterized protein</fullName>
    </submittedName>
</protein>
<dbReference type="Proteomes" id="UP000017048">
    <property type="component" value="Unassembled WGS sequence"/>
</dbReference>
<dbReference type="STRING" id="1824.SAMN05444423_101433"/>
<evidence type="ECO:0000313" key="2">
    <source>
        <dbReference type="Proteomes" id="UP000017048"/>
    </source>
</evidence>
<dbReference type="AlphaFoldDB" id="U5ED52"/>
<dbReference type="GeneID" id="91514275"/>
<comment type="caution">
    <text evidence="1">The sequence shown here is derived from an EMBL/GenBank/DDBJ whole genome shotgun (WGS) entry which is preliminary data.</text>
</comment>
<reference evidence="1 2" key="1">
    <citation type="journal article" date="2014" name="BMC Genomics">
        <title>Genome based analysis of type-I polyketide synthase and nonribosomal peptide synthetase gene clusters in seven strains of five representative Nocardia species.</title>
        <authorList>
            <person name="Komaki H."/>
            <person name="Ichikawa N."/>
            <person name="Hosoyama A."/>
            <person name="Takahashi-Nakaguchi A."/>
            <person name="Matsuzawa T."/>
            <person name="Suzuki K."/>
            <person name="Fujita N."/>
            <person name="Gonoi T."/>
        </authorList>
    </citation>
    <scope>NUCLEOTIDE SEQUENCE [LARGE SCALE GENOMIC DNA]</scope>
    <source>
        <strain evidence="1 2">NBRC 15531</strain>
    </source>
</reference>
<gene>
    <name evidence="1" type="ORF">NCAST_17_00860</name>
</gene>
<dbReference type="OrthoDB" id="4562620at2"/>
<dbReference type="RefSeq" id="WP_019050029.1">
    <property type="nucleotide sequence ID" value="NZ_BAFO02000017.1"/>
</dbReference>
<proteinExistence type="predicted"/>
<keyword evidence="2" id="KW-1185">Reference proteome</keyword>
<sequence>MSEEPQWDSSGERQATSSLEFLDLVELPPDAHLTESIRVFLRAAATEPGGDDPQVLPALALAPLLIALGRLEIDLADARARIGELERTLARRAGRG</sequence>